<accession>A0A914PGX7</accession>
<feature type="coiled-coil region" evidence="1">
    <location>
        <begin position="149"/>
        <end position="210"/>
    </location>
</feature>
<organism evidence="3 4">
    <name type="scientific">Panagrolaimus davidi</name>
    <dbReference type="NCBI Taxonomy" id="227884"/>
    <lineage>
        <taxon>Eukaryota</taxon>
        <taxon>Metazoa</taxon>
        <taxon>Ecdysozoa</taxon>
        <taxon>Nematoda</taxon>
        <taxon>Chromadorea</taxon>
        <taxon>Rhabditida</taxon>
        <taxon>Tylenchina</taxon>
        <taxon>Panagrolaimomorpha</taxon>
        <taxon>Panagrolaimoidea</taxon>
        <taxon>Panagrolaimidae</taxon>
        <taxon>Panagrolaimus</taxon>
    </lineage>
</organism>
<feature type="compositionally biased region" description="Low complexity" evidence="2">
    <location>
        <begin position="57"/>
        <end position="78"/>
    </location>
</feature>
<feature type="compositionally biased region" description="Polar residues" evidence="2">
    <location>
        <begin position="79"/>
        <end position="89"/>
    </location>
</feature>
<proteinExistence type="predicted"/>
<evidence type="ECO:0000256" key="2">
    <source>
        <dbReference type="SAM" id="MobiDB-lite"/>
    </source>
</evidence>
<evidence type="ECO:0000313" key="4">
    <source>
        <dbReference type="WBParaSite" id="PDA_v2.g17058.t1"/>
    </source>
</evidence>
<sequence>MGLSNPSNYTQPTTFYDLIHESESPFSTNYYDFDLQYPRALKPTKSDEFPLLHNLLTNPSTPSTSITRTQTSRSIQTNPPSESPTTSEFNNLKAELEKEKIHRMAVEAKVAALEMKFSQCLTLLEDTVPSLTAKLNNISLTCGHFNVICETAKAEKLSALEELNAAKERISKLENKGLSFMERYIKKYPSEISNEELNEAKERISEHENDGLTFTERYKKKYLFEISEVTTPLLKDDSKSFEEKEKTKLEEFNAKTNDDDDIDSQYSFVF</sequence>
<feature type="region of interest" description="Disordered" evidence="2">
    <location>
        <begin position="52"/>
        <end position="89"/>
    </location>
</feature>
<dbReference type="AlphaFoldDB" id="A0A914PGX7"/>
<dbReference type="WBParaSite" id="PDA_v2.g17058.t1">
    <property type="protein sequence ID" value="PDA_v2.g17058.t1"/>
    <property type="gene ID" value="PDA_v2.g17058"/>
</dbReference>
<protein>
    <submittedName>
        <fullName evidence="4">VPS37 C-terminal domain-containing protein</fullName>
    </submittedName>
</protein>
<keyword evidence="1" id="KW-0175">Coiled coil</keyword>
<name>A0A914PGX7_9BILA</name>
<keyword evidence="3" id="KW-1185">Reference proteome</keyword>
<reference evidence="4" key="1">
    <citation type="submission" date="2022-11" db="UniProtKB">
        <authorList>
            <consortium name="WormBaseParasite"/>
        </authorList>
    </citation>
    <scope>IDENTIFICATION</scope>
</reference>
<dbReference type="Proteomes" id="UP000887578">
    <property type="component" value="Unplaced"/>
</dbReference>
<evidence type="ECO:0000313" key="3">
    <source>
        <dbReference type="Proteomes" id="UP000887578"/>
    </source>
</evidence>
<evidence type="ECO:0000256" key="1">
    <source>
        <dbReference type="SAM" id="Coils"/>
    </source>
</evidence>